<organism evidence="3 4">
    <name type="scientific">Streptomyces carminius</name>
    <dbReference type="NCBI Taxonomy" id="2665496"/>
    <lineage>
        <taxon>Bacteria</taxon>
        <taxon>Bacillati</taxon>
        <taxon>Actinomycetota</taxon>
        <taxon>Actinomycetes</taxon>
        <taxon>Kitasatosporales</taxon>
        <taxon>Streptomycetaceae</taxon>
        <taxon>Streptomyces</taxon>
    </lineage>
</organism>
<dbReference type="InterPro" id="IPR050261">
    <property type="entry name" value="FrsA_esterase"/>
</dbReference>
<dbReference type="RefSeq" id="WP_100203913.1">
    <property type="nucleotide sequence ID" value="NZ_PGGW01000066.1"/>
</dbReference>
<keyword evidence="3" id="KW-0378">Hydrolase</keyword>
<evidence type="ECO:0000313" key="4">
    <source>
        <dbReference type="Proteomes" id="UP000230407"/>
    </source>
</evidence>
<keyword evidence="4" id="KW-1185">Reference proteome</keyword>
<comment type="caution">
    <text evidence="3">The sequence shown here is derived from an EMBL/GenBank/DDBJ whole genome shotgun (WGS) entry which is preliminary data.</text>
</comment>
<dbReference type="InterPro" id="IPR029058">
    <property type="entry name" value="AB_hydrolase_fold"/>
</dbReference>
<reference evidence="3 4" key="1">
    <citation type="submission" date="2017-11" db="EMBL/GenBank/DDBJ databases">
        <title>Streptomyces carmine sp. nov., a novel actinomycete isolated from Sophora alopecuroides in Xinjiang, China.</title>
        <authorList>
            <person name="Wang Y."/>
            <person name="Luo X."/>
            <person name="Wan C."/>
            <person name="Zhang L."/>
        </authorList>
    </citation>
    <scope>NUCLEOTIDE SEQUENCE [LARGE SCALE GENOMIC DNA]</scope>
    <source>
        <strain evidence="3 4">TRM SA0054</strain>
    </source>
</reference>
<protein>
    <submittedName>
        <fullName evidence="3">Hydrolase</fullName>
    </submittedName>
</protein>
<dbReference type="SUPFAM" id="SSF53474">
    <property type="entry name" value="alpha/beta-Hydrolases"/>
    <property type="match status" value="1"/>
</dbReference>
<evidence type="ECO:0000313" key="3">
    <source>
        <dbReference type="EMBL" id="PJE95271.1"/>
    </source>
</evidence>
<dbReference type="AlphaFoldDB" id="A0A2M8LTI8"/>
<gene>
    <name evidence="3" type="ORF">CUT44_23435</name>
</gene>
<name>A0A2M8LTI8_9ACTN</name>
<dbReference type="PANTHER" id="PTHR22946">
    <property type="entry name" value="DIENELACTONE HYDROLASE DOMAIN-CONTAINING PROTEIN-RELATED"/>
    <property type="match status" value="1"/>
</dbReference>
<accession>A0A2M8LTI8</accession>
<dbReference type="EMBL" id="PGGW01000066">
    <property type="protein sequence ID" value="PJE95271.1"/>
    <property type="molecule type" value="Genomic_DNA"/>
</dbReference>
<dbReference type="Gene3D" id="3.40.50.1820">
    <property type="entry name" value="alpha/beta hydrolase"/>
    <property type="match status" value="1"/>
</dbReference>
<feature type="domain" description="Dienelactone hydrolase" evidence="2">
    <location>
        <begin position="27"/>
        <end position="209"/>
    </location>
</feature>
<comment type="similarity">
    <text evidence="1">Belongs to the AB hydrolase superfamily.</text>
</comment>
<proteinExistence type="inferred from homology"/>
<dbReference type="GO" id="GO:0016787">
    <property type="term" value="F:hydrolase activity"/>
    <property type="evidence" value="ECO:0007669"/>
    <property type="project" value="UniProtKB-KW"/>
</dbReference>
<evidence type="ECO:0000256" key="1">
    <source>
        <dbReference type="ARBA" id="ARBA00008645"/>
    </source>
</evidence>
<sequence length="220" mass="22931">MLPETVRIDTGAGAVLTGDLGLPRGARGVVVFAHGSGSSRHSPRNRAVAGVLRDAGLGTLLLDLLTETEERTDTVTAEHRFDVPLLGRRLVAAVDWLGARPATAGLPVGLFGASTGAAAALVAAAERPRPVRAVVSRGGRPDLAGDALPGVGAPVLLIVGGEDREVLRLNERAAERLSAPYTVHVVPGATHLFEEPGTLDRAAAAARDWFVRMARETARR</sequence>
<evidence type="ECO:0000259" key="2">
    <source>
        <dbReference type="Pfam" id="PF01738"/>
    </source>
</evidence>
<dbReference type="Pfam" id="PF01738">
    <property type="entry name" value="DLH"/>
    <property type="match status" value="1"/>
</dbReference>
<dbReference type="Proteomes" id="UP000230407">
    <property type="component" value="Unassembled WGS sequence"/>
</dbReference>
<dbReference type="InterPro" id="IPR002925">
    <property type="entry name" value="Dienelactn_hydro"/>
</dbReference>